<evidence type="ECO:0000313" key="1">
    <source>
        <dbReference type="EMBL" id="KAG0258001.1"/>
    </source>
</evidence>
<accession>A0A9P6U2R6</accession>
<dbReference type="EMBL" id="JAAAJB010000340">
    <property type="protein sequence ID" value="KAG0258001.1"/>
    <property type="molecule type" value="Genomic_DNA"/>
</dbReference>
<reference evidence="1" key="1">
    <citation type="journal article" date="2020" name="Fungal Divers.">
        <title>Resolving the Mortierellaceae phylogeny through synthesis of multi-gene phylogenetics and phylogenomics.</title>
        <authorList>
            <person name="Vandepol N."/>
            <person name="Liber J."/>
            <person name="Desiro A."/>
            <person name="Na H."/>
            <person name="Kennedy M."/>
            <person name="Barry K."/>
            <person name="Grigoriev I.V."/>
            <person name="Miller A.N."/>
            <person name="O'Donnell K."/>
            <person name="Stajich J.E."/>
            <person name="Bonito G."/>
        </authorList>
    </citation>
    <scope>NUCLEOTIDE SEQUENCE</scope>
    <source>
        <strain evidence="1">BC1065</strain>
    </source>
</reference>
<name>A0A9P6U2R6_9FUNG</name>
<sequence>MWPIWRVLTINGLSRQLTLLKLVFHPNRRKQIPLFYLLTNEERPTLSAELAPYPRALYELPLPHLKHLFISNAQVSPSPPSWSPDQMLQLTTFRLESSVGASTLCDNPPAPDTVPEEMVAKVSRFALYKVRKPWMAFTHSLTRLEIVGEYRGSTMMPTMLHRFLCSEGARQLQELYLSGIEYYSPVLNPGPGHAVAIVVDSLVIDEALIPSKCQHKEPYKPENERCCCCCFCY</sequence>
<comment type="caution">
    <text evidence="1">The sequence shown here is derived from an EMBL/GenBank/DDBJ whole genome shotgun (WGS) entry which is preliminary data.</text>
</comment>
<protein>
    <submittedName>
        <fullName evidence="1">Uncharacterized protein</fullName>
    </submittedName>
</protein>
<gene>
    <name evidence="1" type="ORF">DFQ27_004865</name>
</gene>
<keyword evidence="2" id="KW-1185">Reference proteome</keyword>
<dbReference type="AlphaFoldDB" id="A0A9P6U2R6"/>
<evidence type="ECO:0000313" key="2">
    <source>
        <dbReference type="Proteomes" id="UP000807716"/>
    </source>
</evidence>
<proteinExistence type="predicted"/>
<dbReference type="Proteomes" id="UP000807716">
    <property type="component" value="Unassembled WGS sequence"/>
</dbReference>
<organism evidence="1 2">
    <name type="scientific">Actinomortierella ambigua</name>
    <dbReference type="NCBI Taxonomy" id="1343610"/>
    <lineage>
        <taxon>Eukaryota</taxon>
        <taxon>Fungi</taxon>
        <taxon>Fungi incertae sedis</taxon>
        <taxon>Mucoromycota</taxon>
        <taxon>Mortierellomycotina</taxon>
        <taxon>Mortierellomycetes</taxon>
        <taxon>Mortierellales</taxon>
        <taxon>Mortierellaceae</taxon>
        <taxon>Actinomortierella</taxon>
    </lineage>
</organism>